<dbReference type="Pfam" id="PF00107">
    <property type="entry name" value="ADH_zinc_N"/>
    <property type="match status" value="1"/>
</dbReference>
<dbReference type="GO" id="GO:0051903">
    <property type="term" value="F:S-(hydroxymethyl)glutathione dehydrogenase [NAD(P)+] activity"/>
    <property type="evidence" value="ECO:0007669"/>
    <property type="project" value="InterPro"/>
</dbReference>
<evidence type="ECO:0000256" key="2">
    <source>
        <dbReference type="ARBA" id="ARBA00022723"/>
    </source>
</evidence>
<keyword evidence="2" id="KW-0479">Metal-binding</keyword>
<dbReference type="InterPro" id="IPR013149">
    <property type="entry name" value="ADH-like_C"/>
</dbReference>
<reference evidence="8" key="1">
    <citation type="submission" date="2009-08" db="EMBL/GenBank/DDBJ databases">
        <title>Annotation of Salpingoeca rosetta.</title>
        <authorList>
            <consortium name="The Broad Institute Genome Sequencing Platform"/>
            <person name="Russ C."/>
            <person name="Cuomo C."/>
            <person name="Burger G."/>
            <person name="Gray M.W."/>
            <person name="Holland P.W.H."/>
            <person name="King N."/>
            <person name="Lang F.B.F."/>
            <person name="Roger A.J."/>
            <person name="Ruiz-Trillo I."/>
            <person name="Young S.K."/>
            <person name="Zeng Q."/>
            <person name="Gargeya S."/>
            <person name="Alvarado L."/>
            <person name="Berlin A."/>
            <person name="Chapman S.B."/>
            <person name="Chen Z."/>
            <person name="Freedman E."/>
            <person name="Gellesch M."/>
            <person name="Goldberg J."/>
            <person name="Griggs A."/>
            <person name="Gujja S."/>
            <person name="Heilman E."/>
            <person name="Heiman D."/>
            <person name="Howarth C."/>
            <person name="Mehta T."/>
            <person name="Neiman D."/>
            <person name="Pearson M."/>
            <person name="Roberts A."/>
            <person name="Saif S."/>
            <person name="Shea T."/>
            <person name="Shenoy N."/>
            <person name="Sisk P."/>
            <person name="Stolte C."/>
            <person name="Sykes S."/>
            <person name="White J."/>
            <person name="Yandava C."/>
            <person name="Haas B."/>
            <person name="Nusbaum C."/>
            <person name="Birren B."/>
        </authorList>
    </citation>
    <scope>NUCLEOTIDE SEQUENCE [LARGE SCALE GENOMIC DNA]</scope>
    <source>
        <strain evidence="8">ATCC 50818</strain>
    </source>
</reference>
<evidence type="ECO:0000259" key="6">
    <source>
        <dbReference type="Pfam" id="PF00107"/>
    </source>
</evidence>
<keyword evidence="9" id="KW-1185">Reference proteome</keyword>
<dbReference type="OrthoDB" id="417550at2759"/>
<sequence length="355" mass="37590">MMLPSLSRRLVAPLVRCMSTTAGKPITCKAAVAWEPNKPLSVETVEVAPPKANEVRLKVIANALCHTDIYTLEGQDPEGKFPSILGHEAGCIVESVGEGVTSVKPGDKVIPCYTPECGDCLFCHSEKTNLCPTIRSTQGQGVMPDGTTRFSINGEPIYHFMGCSTFSEYTVVADISCAKIPDDAPLDVMCLFGCGVTTGLGAVFNTCKVEPGSSVAVWGLGAVGLAVIQAAKKAGASRIFALDTNTSKFSMAEKLGATDCVNPNDFDQPIQQVLVEKTGWGIDYTFDATGNTDVMRAALESSHRGWGKSCVIGVAAAGHEISTRPFQLVTGRWWGGTAFGGYKSRSEYGGESTIV</sequence>
<dbReference type="FunFam" id="3.40.50.720:FF:000003">
    <property type="entry name" value="S-(hydroxymethyl)glutathione dehydrogenase"/>
    <property type="match status" value="1"/>
</dbReference>
<keyword evidence="4" id="KW-0560">Oxidoreductase</keyword>
<keyword evidence="3" id="KW-0862">Zinc</keyword>
<feature type="domain" description="Alcohol dehydrogenase-like C-terminal" evidence="6">
    <location>
        <begin position="222"/>
        <end position="341"/>
    </location>
</feature>
<dbReference type="InterPro" id="IPR011032">
    <property type="entry name" value="GroES-like_sf"/>
</dbReference>
<dbReference type="InParanoid" id="F2UEK0"/>
<dbReference type="eggNOG" id="KOG0022">
    <property type="taxonomic scope" value="Eukaryota"/>
</dbReference>
<dbReference type="InterPro" id="IPR013154">
    <property type="entry name" value="ADH-like_N"/>
</dbReference>
<comment type="cofactor">
    <cofactor evidence="1">
        <name>Zn(2+)</name>
        <dbReference type="ChEBI" id="CHEBI:29105"/>
    </cofactor>
</comment>
<evidence type="ECO:0000256" key="5">
    <source>
        <dbReference type="ARBA" id="ARBA00023027"/>
    </source>
</evidence>
<dbReference type="InterPro" id="IPR014183">
    <property type="entry name" value="ADH_3"/>
</dbReference>
<dbReference type="FunCoup" id="F2UEK0">
    <property type="interactions" value="978"/>
</dbReference>
<dbReference type="FunFam" id="3.90.180.10:FF:000067">
    <property type="entry name" value="alcohol dehydrogenase 1-like isoform X1"/>
    <property type="match status" value="1"/>
</dbReference>
<gene>
    <name evidence="8" type="ORF">PTSG_06707</name>
</gene>
<dbReference type="InterPro" id="IPR036291">
    <property type="entry name" value="NAD(P)-bd_dom_sf"/>
</dbReference>
<dbReference type="STRING" id="946362.F2UEK0"/>
<dbReference type="GeneID" id="16072656"/>
<dbReference type="SUPFAM" id="SSF50129">
    <property type="entry name" value="GroES-like"/>
    <property type="match status" value="1"/>
</dbReference>
<keyword evidence="5" id="KW-0520">NAD</keyword>
<evidence type="ECO:0000256" key="4">
    <source>
        <dbReference type="ARBA" id="ARBA00023002"/>
    </source>
</evidence>
<feature type="domain" description="Alcohol dehydrogenase-like N-terminal" evidence="7">
    <location>
        <begin position="52"/>
        <end position="182"/>
    </location>
</feature>
<dbReference type="RefSeq" id="XP_004992103.1">
    <property type="nucleotide sequence ID" value="XM_004992046.1"/>
</dbReference>
<dbReference type="Pfam" id="PF08240">
    <property type="entry name" value="ADH_N"/>
    <property type="match status" value="1"/>
</dbReference>
<dbReference type="Gene3D" id="3.90.180.10">
    <property type="entry name" value="Medium-chain alcohol dehydrogenases, catalytic domain"/>
    <property type="match status" value="1"/>
</dbReference>
<dbReference type="GO" id="GO:0008270">
    <property type="term" value="F:zinc ion binding"/>
    <property type="evidence" value="ECO:0007669"/>
    <property type="project" value="InterPro"/>
</dbReference>
<dbReference type="EMBL" id="GL832971">
    <property type="protein sequence ID" value="EGD75050.1"/>
    <property type="molecule type" value="Genomic_DNA"/>
</dbReference>
<protein>
    <submittedName>
        <fullName evidence="8">Formaldehyde dehydrogenase</fullName>
    </submittedName>
</protein>
<evidence type="ECO:0000256" key="1">
    <source>
        <dbReference type="ARBA" id="ARBA00001947"/>
    </source>
</evidence>
<dbReference type="GO" id="GO:0005829">
    <property type="term" value="C:cytosol"/>
    <property type="evidence" value="ECO:0007669"/>
    <property type="project" value="TreeGrafter"/>
</dbReference>
<dbReference type="Gene3D" id="3.40.50.720">
    <property type="entry name" value="NAD(P)-binding Rossmann-like Domain"/>
    <property type="match status" value="1"/>
</dbReference>
<dbReference type="OMA" id="SCYIGCG"/>
<dbReference type="SUPFAM" id="SSF51735">
    <property type="entry name" value="NAD(P)-binding Rossmann-fold domains"/>
    <property type="match status" value="1"/>
</dbReference>
<dbReference type="PANTHER" id="PTHR43880">
    <property type="entry name" value="ALCOHOL DEHYDROGENASE"/>
    <property type="match status" value="1"/>
</dbReference>
<dbReference type="GO" id="GO:0046294">
    <property type="term" value="P:formaldehyde catabolic process"/>
    <property type="evidence" value="ECO:0007669"/>
    <property type="project" value="InterPro"/>
</dbReference>
<organism evidence="9">
    <name type="scientific">Salpingoeca rosetta (strain ATCC 50818 / BSB-021)</name>
    <dbReference type="NCBI Taxonomy" id="946362"/>
    <lineage>
        <taxon>Eukaryota</taxon>
        <taxon>Choanoflagellata</taxon>
        <taxon>Craspedida</taxon>
        <taxon>Salpingoecidae</taxon>
        <taxon>Salpingoeca</taxon>
    </lineage>
</organism>
<dbReference type="PANTHER" id="PTHR43880:SF12">
    <property type="entry name" value="ALCOHOL DEHYDROGENASE CLASS-3"/>
    <property type="match status" value="1"/>
</dbReference>
<dbReference type="Proteomes" id="UP000007799">
    <property type="component" value="Unassembled WGS sequence"/>
</dbReference>
<dbReference type="CDD" id="cd08300">
    <property type="entry name" value="alcohol_DH_class_III"/>
    <property type="match status" value="1"/>
</dbReference>
<dbReference type="KEGG" id="sre:PTSG_06707"/>
<evidence type="ECO:0000313" key="8">
    <source>
        <dbReference type="EMBL" id="EGD75050.1"/>
    </source>
</evidence>
<evidence type="ECO:0000259" key="7">
    <source>
        <dbReference type="Pfam" id="PF08240"/>
    </source>
</evidence>
<accession>F2UEK0</accession>
<proteinExistence type="predicted"/>
<dbReference type="AlphaFoldDB" id="F2UEK0"/>
<evidence type="ECO:0000256" key="3">
    <source>
        <dbReference type="ARBA" id="ARBA00022833"/>
    </source>
</evidence>
<name>F2UEK0_SALR5</name>
<evidence type="ECO:0000313" key="9">
    <source>
        <dbReference type="Proteomes" id="UP000007799"/>
    </source>
</evidence>